<reference evidence="5" key="1">
    <citation type="submission" date="2015-10" db="EMBL/GenBank/DDBJ databases">
        <authorList>
            <person name="Devillers H."/>
        </authorList>
    </citation>
    <scope>NUCLEOTIDE SEQUENCE [LARGE SCALE GENOMIC DNA]</scope>
</reference>
<gene>
    <name evidence="4" type="ORF">LAQU0_S15e02388g</name>
</gene>
<dbReference type="InterPro" id="IPR038442">
    <property type="entry name" value="Dsl1_N_sf"/>
</dbReference>
<dbReference type="EMBL" id="LN890572">
    <property type="protein sequence ID" value="CUS24344.1"/>
    <property type="molecule type" value="Genomic_DNA"/>
</dbReference>
<evidence type="ECO:0000259" key="3">
    <source>
        <dbReference type="Pfam" id="PF11989"/>
    </source>
</evidence>
<dbReference type="GO" id="GO:0007094">
    <property type="term" value="P:mitotic spindle assembly checkpoint signaling"/>
    <property type="evidence" value="ECO:0007669"/>
    <property type="project" value="TreeGrafter"/>
</dbReference>
<feature type="compositionally biased region" description="Basic and acidic residues" evidence="1">
    <location>
        <begin position="436"/>
        <end position="453"/>
    </location>
</feature>
<dbReference type="Gene3D" id="1.20.58.1440">
    <property type="match status" value="1"/>
</dbReference>
<name>A0A0P1KY25_9SACH</name>
<evidence type="ECO:0000259" key="2">
    <source>
        <dbReference type="Pfam" id="PF11988"/>
    </source>
</evidence>
<accession>A0A0P1KY25</accession>
<organism evidence="4 5">
    <name type="scientific">Lachancea quebecensis</name>
    <dbReference type="NCBI Taxonomy" id="1654605"/>
    <lineage>
        <taxon>Eukaryota</taxon>
        <taxon>Fungi</taxon>
        <taxon>Dikarya</taxon>
        <taxon>Ascomycota</taxon>
        <taxon>Saccharomycotina</taxon>
        <taxon>Saccharomycetes</taxon>
        <taxon>Saccharomycetales</taxon>
        <taxon>Saccharomycetaceae</taxon>
        <taxon>Lachancea</taxon>
    </lineage>
</organism>
<dbReference type="PANTHER" id="PTHR12205:SF0">
    <property type="entry name" value="CENTROMERE_KINETOCHORE PROTEIN ZW10 HOMOLOG"/>
    <property type="match status" value="1"/>
</dbReference>
<protein>
    <submittedName>
        <fullName evidence="4">LAQU0S15e02388g1_1</fullName>
    </submittedName>
</protein>
<dbReference type="PANTHER" id="PTHR12205">
    <property type="entry name" value="CENTROMERE/KINETOCHORE PROTEIN ZW10"/>
    <property type="match status" value="1"/>
</dbReference>
<feature type="region of interest" description="Disordered" evidence="1">
    <location>
        <begin position="379"/>
        <end position="459"/>
    </location>
</feature>
<dbReference type="Pfam" id="PF11988">
    <property type="entry name" value="Dsl1_N"/>
    <property type="match status" value="1"/>
</dbReference>
<feature type="compositionally biased region" description="Acidic residues" evidence="1">
    <location>
        <begin position="405"/>
        <end position="428"/>
    </location>
</feature>
<evidence type="ECO:0000313" key="4">
    <source>
        <dbReference type="EMBL" id="CUS24344.1"/>
    </source>
</evidence>
<keyword evidence="5" id="KW-1185">Reference proteome</keyword>
<dbReference type="InterPro" id="IPR021875">
    <property type="entry name" value="Dsl1_N_dom"/>
</dbReference>
<dbReference type="AlphaFoldDB" id="A0A0P1KY25"/>
<dbReference type="Proteomes" id="UP000236544">
    <property type="component" value="Unassembled WGS sequence"/>
</dbReference>
<dbReference type="Pfam" id="PF11989">
    <property type="entry name" value="Dsl1_C"/>
    <property type="match status" value="1"/>
</dbReference>
<dbReference type="GO" id="GO:0005737">
    <property type="term" value="C:cytoplasm"/>
    <property type="evidence" value="ECO:0007669"/>
    <property type="project" value="GOC"/>
</dbReference>
<dbReference type="InterPro" id="IPR021876">
    <property type="entry name" value="Dsl1_C"/>
</dbReference>
<evidence type="ECO:0000256" key="1">
    <source>
        <dbReference type="SAM" id="MobiDB-lite"/>
    </source>
</evidence>
<feature type="domain" description="Retrograde transport protein Dsl1 N-terminal" evidence="2">
    <location>
        <begin position="23"/>
        <end position="365"/>
    </location>
</feature>
<dbReference type="OrthoDB" id="534815at2759"/>
<dbReference type="Gene3D" id="1.10.357.150">
    <property type="match status" value="1"/>
</dbReference>
<dbReference type="Gene3D" id="1.20.58.2230">
    <property type="entry name" value="Retrograde transport protein Dsl1, N-terminal domain"/>
    <property type="match status" value="1"/>
</dbReference>
<proteinExistence type="predicted"/>
<dbReference type="InterPro" id="IPR046362">
    <property type="entry name" value="Zw10/DSL1_C_sf"/>
</dbReference>
<dbReference type="GO" id="GO:0006888">
    <property type="term" value="P:endoplasmic reticulum to Golgi vesicle-mediated transport"/>
    <property type="evidence" value="ECO:0007669"/>
    <property type="project" value="TreeGrafter"/>
</dbReference>
<evidence type="ECO:0000313" key="5">
    <source>
        <dbReference type="Proteomes" id="UP000236544"/>
    </source>
</evidence>
<dbReference type="Gene3D" id="1.10.287.3290">
    <property type="match status" value="1"/>
</dbReference>
<feature type="domain" description="Retrograde transport protein Dsl1 C-terminal" evidence="3">
    <location>
        <begin position="550"/>
        <end position="738"/>
    </location>
</feature>
<sequence length="740" mass="84174">MAQACAVADKELHSISQQLNHILSDQDAILASIESDPNLKIAGSAAEEKPNDIQDILNKDAELSKRLSALEELKLVANLIDEFKANFDLWELENCYYSLQSLRKRLEKVDMSLFPVQFQGLLKMHIDSLHVDLLSRIDKVMRQFWDISAKSVTFNKNITVGCDDVQLEYTSFALFLKSCFFSQDHFEPTSWFVATMNMGDAKDKATNLLATAFNEWVRLQIVHEKLKQFLFSASVSLSLNNSTLSASQGPGGLEDTLKSFEAIVSFLKDVITVDDTAVILAKLGNTLLTEIVRFVKQNSSHLFAPGTNYKSLVVSLNDMLTGLSQKAGQSWQYGGRELDNLINDDSVVNNLMLDRLLQEQISAIRERFAQEDWKNKRAVKAKTRKTLLPTSAGEHPKAHRGSTGTEDDEWAWDNDDVSAEVEEDEDGWGSETEIALDSKDAQNSKEHPKKDAGGESDWQNAWDEAASIGSDLDDAMKITQIPDLFNRIFSNFEIGCEKIGRDKISTVADYKRNVLLTSFMAMCMCRYEEWWQLYHDVNFIISESADARKLYRLHELNTHFVNTHIENLKKTARKIMGQQLRNFQANDKSPNWGIAIESLLPYIETAALPALIKLRDSRILSEFLEFLYTDCLVNEIMSWRMISEKNSDNLAEFINLLLAGTDVKQMEVDPKIIHSREKLEIIGRVLTAHLTDIMDMFSNGDFYLFSTDEIVQWIVMLFADTGLRRECIDEVRTIREEQDI</sequence>
<dbReference type="GO" id="GO:1990423">
    <property type="term" value="C:RZZ complex"/>
    <property type="evidence" value="ECO:0007669"/>
    <property type="project" value="TreeGrafter"/>
</dbReference>